<dbReference type="Proteomes" id="UP000053236">
    <property type="component" value="Unassembled WGS sequence"/>
</dbReference>
<dbReference type="EMBL" id="KI689747">
    <property type="protein sequence ID" value="ETK71793.1"/>
    <property type="molecule type" value="Genomic_DNA"/>
</dbReference>
<proteinExistence type="predicted"/>
<organism evidence="1">
    <name type="scientific">Phytophthora nicotianae</name>
    <name type="common">Potato buckeye rot agent</name>
    <name type="synonym">Phytophthora parasitica</name>
    <dbReference type="NCBI Taxonomy" id="4792"/>
    <lineage>
        <taxon>Eukaryota</taxon>
        <taxon>Sar</taxon>
        <taxon>Stramenopiles</taxon>
        <taxon>Oomycota</taxon>
        <taxon>Peronosporomycetes</taxon>
        <taxon>Peronosporales</taxon>
        <taxon>Peronosporaceae</taxon>
        <taxon>Phytophthora</taxon>
    </lineage>
</organism>
<reference evidence="1" key="1">
    <citation type="submission" date="2013-11" db="EMBL/GenBank/DDBJ databases">
        <title>The Genome Sequence of Phytophthora parasitica CJ02B3.</title>
        <authorList>
            <consortium name="The Broad Institute Genomics Platform"/>
            <person name="Russ C."/>
            <person name="Tyler B."/>
            <person name="Panabieres F."/>
            <person name="Shan W."/>
            <person name="Tripathy S."/>
            <person name="Grunwald N."/>
            <person name="Machado M."/>
            <person name="Johnson C.S."/>
            <person name="Arredondo F."/>
            <person name="Hong C."/>
            <person name="Coffey M."/>
            <person name="Young S.K."/>
            <person name="Zeng Q."/>
            <person name="Gargeya S."/>
            <person name="Fitzgerald M."/>
            <person name="Abouelleil A."/>
            <person name="Alvarado L."/>
            <person name="Chapman S.B."/>
            <person name="Gainer-Dewar J."/>
            <person name="Goldberg J."/>
            <person name="Griggs A."/>
            <person name="Gujja S."/>
            <person name="Hansen M."/>
            <person name="Howarth C."/>
            <person name="Imamovic A."/>
            <person name="Ireland A."/>
            <person name="Larimer J."/>
            <person name="McCowan C."/>
            <person name="Murphy C."/>
            <person name="Pearson M."/>
            <person name="Poon T.W."/>
            <person name="Priest M."/>
            <person name="Roberts A."/>
            <person name="Saif S."/>
            <person name="Shea T."/>
            <person name="Sykes S."/>
            <person name="Wortman J."/>
            <person name="Nusbaum C."/>
            <person name="Birren B."/>
        </authorList>
    </citation>
    <scope>NUCLEOTIDE SEQUENCE [LARGE SCALE GENOMIC DNA]</scope>
    <source>
        <strain evidence="1">CJ02B3</strain>
    </source>
</reference>
<name>W2FLW2_PHYNI</name>
<protein>
    <submittedName>
        <fullName evidence="1">Uncharacterized protein</fullName>
    </submittedName>
</protein>
<evidence type="ECO:0000313" key="1">
    <source>
        <dbReference type="EMBL" id="ETK71793.1"/>
    </source>
</evidence>
<dbReference type="AlphaFoldDB" id="W2FLW2"/>
<gene>
    <name evidence="1" type="ORF">L915_21023</name>
</gene>
<accession>W2FLW2</accession>
<sequence length="76" mass="8565">MTKAIAKLLCSEQARQRELRRQRQVQYRKKKDKYEKDLAEEICRCSVCWGFTLVSPAAGLGLGFLHPDVAALAVNG</sequence>